<dbReference type="Proteomes" id="UP001162480">
    <property type="component" value="Chromosome 19"/>
</dbReference>
<protein>
    <submittedName>
        <fullName evidence="2">Uncharacterized protein</fullName>
    </submittedName>
</protein>
<name>A0AA36BM09_OCTVU</name>
<keyword evidence="3" id="KW-1185">Reference proteome</keyword>
<gene>
    <name evidence="2" type="ORF">OCTVUL_1B008419</name>
</gene>
<dbReference type="InterPro" id="IPR051055">
    <property type="entry name" value="PIF1_helicase"/>
</dbReference>
<dbReference type="PANTHER" id="PTHR47642">
    <property type="entry name" value="ATP-DEPENDENT DNA HELICASE"/>
    <property type="match status" value="1"/>
</dbReference>
<evidence type="ECO:0000313" key="3">
    <source>
        <dbReference type="Proteomes" id="UP001162480"/>
    </source>
</evidence>
<dbReference type="PANTHER" id="PTHR47642:SF8">
    <property type="entry name" value="ATP-DEPENDENT DNA HELICASE"/>
    <property type="match status" value="1"/>
</dbReference>
<proteinExistence type="predicted"/>
<evidence type="ECO:0000256" key="1">
    <source>
        <dbReference type="SAM" id="MobiDB-lite"/>
    </source>
</evidence>
<dbReference type="EMBL" id="OX597832">
    <property type="protein sequence ID" value="CAI9736484.1"/>
    <property type="molecule type" value="Genomic_DNA"/>
</dbReference>
<evidence type="ECO:0000313" key="2">
    <source>
        <dbReference type="EMBL" id="CAI9736484.1"/>
    </source>
</evidence>
<reference evidence="2" key="1">
    <citation type="submission" date="2023-08" db="EMBL/GenBank/DDBJ databases">
        <authorList>
            <person name="Alioto T."/>
            <person name="Alioto T."/>
            <person name="Gomez Garrido J."/>
        </authorList>
    </citation>
    <scope>NUCLEOTIDE SEQUENCE</scope>
</reference>
<sequence length="99" mass="11951">MRKRKRYCIIGFHKEKKYGGDKYRNLIVLYYPWRYEFVPLKDQFFSFKEHNEHVKDIVHANEVMFSVNAEELDRAYDDLQQMGSPEDAREGVAPNVEFQ</sequence>
<dbReference type="AlphaFoldDB" id="A0AA36BM09"/>
<accession>A0AA36BM09</accession>
<organism evidence="2 3">
    <name type="scientific">Octopus vulgaris</name>
    <name type="common">Common octopus</name>
    <dbReference type="NCBI Taxonomy" id="6645"/>
    <lineage>
        <taxon>Eukaryota</taxon>
        <taxon>Metazoa</taxon>
        <taxon>Spiralia</taxon>
        <taxon>Lophotrochozoa</taxon>
        <taxon>Mollusca</taxon>
        <taxon>Cephalopoda</taxon>
        <taxon>Coleoidea</taxon>
        <taxon>Octopodiformes</taxon>
        <taxon>Octopoda</taxon>
        <taxon>Incirrata</taxon>
        <taxon>Octopodidae</taxon>
        <taxon>Octopus</taxon>
    </lineage>
</organism>
<feature type="region of interest" description="Disordered" evidence="1">
    <location>
        <begin position="79"/>
        <end position="99"/>
    </location>
</feature>